<dbReference type="EC" id="2.1.1.171" evidence="4"/>
<dbReference type="SUPFAM" id="SSF53335">
    <property type="entry name" value="S-adenosyl-L-methionine-dependent methyltransferases"/>
    <property type="match status" value="1"/>
</dbReference>
<dbReference type="PANTHER" id="PTHR43542">
    <property type="entry name" value="METHYLTRANSFERASE"/>
    <property type="match status" value="1"/>
</dbReference>
<dbReference type="CDD" id="cd02440">
    <property type="entry name" value="AdoMet_MTases"/>
    <property type="match status" value="1"/>
</dbReference>
<evidence type="ECO:0000256" key="3">
    <source>
        <dbReference type="SAM" id="MobiDB-lite"/>
    </source>
</evidence>
<dbReference type="GO" id="GO:0052913">
    <property type="term" value="F:16S rRNA (guanine(966)-N(2))-methyltransferase activity"/>
    <property type="evidence" value="ECO:0007669"/>
    <property type="project" value="UniProtKB-EC"/>
</dbReference>
<dbReference type="EMBL" id="JAGTAR010000008">
    <property type="protein sequence ID" value="MBR8535282.1"/>
    <property type="molecule type" value="Genomic_DNA"/>
</dbReference>
<dbReference type="PANTHER" id="PTHR43542:SF1">
    <property type="entry name" value="METHYLTRANSFERASE"/>
    <property type="match status" value="1"/>
</dbReference>
<dbReference type="RefSeq" id="WP_212189186.1">
    <property type="nucleotide sequence ID" value="NZ_JAGTAR010000008.1"/>
</dbReference>
<evidence type="ECO:0000313" key="4">
    <source>
        <dbReference type="EMBL" id="MBR8535282.1"/>
    </source>
</evidence>
<sequence>MRIISGTLKGRRFSPPKSFSARPTTDIARESLFNVLNNRIDFEDLSVLDLFGGTGSISYEFASRGCSNITTVELNYKHFSFIKSMLKEFELSDAIKVIKADVFKYIQKDSMTYDLVFADPPFDLKNFDEIPDRFFENKLLKDDGVFILEHSDKKSFEDHPYFTEVKKYGKVHFSFFSVKE</sequence>
<reference evidence="4" key="1">
    <citation type="journal article" date="2018" name="Int. J. Syst. Evol. Microbiol.">
        <title>Carboxylicivirga sediminis sp. nov., isolated from coastal sediment.</title>
        <authorList>
            <person name="Wang F.Q."/>
            <person name="Ren L.H."/>
            <person name="Zou R.J."/>
            <person name="Sun Y.Z."/>
            <person name="Liu X.J."/>
            <person name="Jiang F."/>
            <person name="Liu L.J."/>
        </authorList>
    </citation>
    <scope>NUCLEOTIDE SEQUENCE</scope>
    <source>
        <strain evidence="4">JR1</strain>
    </source>
</reference>
<dbReference type="InterPro" id="IPR029063">
    <property type="entry name" value="SAM-dependent_MTases_sf"/>
</dbReference>
<evidence type="ECO:0000256" key="2">
    <source>
        <dbReference type="ARBA" id="ARBA00022679"/>
    </source>
</evidence>
<name>A0A941F2P3_9BACT</name>
<keyword evidence="2 4" id="KW-0808">Transferase</keyword>
<dbReference type="InterPro" id="IPR002052">
    <property type="entry name" value="DNA_methylase_N6_adenine_CS"/>
</dbReference>
<dbReference type="Proteomes" id="UP000679220">
    <property type="component" value="Unassembled WGS sequence"/>
</dbReference>
<organism evidence="4 5">
    <name type="scientific">Carboxylicivirga sediminis</name>
    <dbReference type="NCBI Taxonomy" id="2006564"/>
    <lineage>
        <taxon>Bacteria</taxon>
        <taxon>Pseudomonadati</taxon>
        <taxon>Bacteroidota</taxon>
        <taxon>Bacteroidia</taxon>
        <taxon>Marinilabiliales</taxon>
        <taxon>Marinilabiliaceae</taxon>
        <taxon>Carboxylicivirga</taxon>
    </lineage>
</organism>
<dbReference type="NCBIfam" id="TIGR00095">
    <property type="entry name" value="16S rRNA (guanine(966)-N(2))-methyltransferase RsmD"/>
    <property type="match status" value="1"/>
</dbReference>
<dbReference type="InterPro" id="IPR004398">
    <property type="entry name" value="RNA_MeTrfase_RsmD"/>
</dbReference>
<evidence type="ECO:0000313" key="5">
    <source>
        <dbReference type="Proteomes" id="UP000679220"/>
    </source>
</evidence>
<dbReference type="PIRSF" id="PIRSF004553">
    <property type="entry name" value="CHP00095"/>
    <property type="match status" value="1"/>
</dbReference>
<evidence type="ECO:0000256" key="1">
    <source>
        <dbReference type="ARBA" id="ARBA00022603"/>
    </source>
</evidence>
<dbReference type="GO" id="GO:0003676">
    <property type="term" value="F:nucleic acid binding"/>
    <property type="evidence" value="ECO:0007669"/>
    <property type="project" value="InterPro"/>
</dbReference>
<proteinExistence type="predicted"/>
<dbReference type="PROSITE" id="PS00092">
    <property type="entry name" value="N6_MTASE"/>
    <property type="match status" value="1"/>
</dbReference>
<protein>
    <submittedName>
        <fullName evidence="4">16S rRNA (Guanine(966)-N(2))-methyltransferase RsmD</fullName>
        <ecNumber evidence="4">2.1.1.171</ecNumber>
    </submittedName>
</protein>
<accession>A0A941F2P3</accession>
<dbReference type="AlphaFoldDB" id="A0A941F2P3"/>
<feature type="region of interest" description="Disordered" evidence="3">
    <location>
        <begin position="1"/>
        <end position="22"/>
    </location>
</feature>
<dbReference type="Gene3D" id="3.40.50.150">
    <property type="entry name" value="Vaccinia Virus protein VP39"/>
    <property type="match status" value="1"/>
</dbReference>
<comment type="caution">
    <text evidence="4">The sequence shown here is derived from an EMBL/GenBank/DDBJ whole genome shotgun (WGS) entry which is preliminary data.</text>
</comment>
<gene>
    <name evidence="4" type="primary">rsmD</name>
    <name evidence="4" type="ORF">KDU71_06905</name>
</gene>
<keyword evidence="1 4" id="KW-0489">Methyltransferase</keyword>
<keyword evidence="5" id="KW-1185">Reference proteome</keyword>
<reference evidence="4" key="2">
    <citation type="submission" date="2021-04" db="EMBL/GenBank/DDBJ databases">
        <authorList>
            <person name="Zhang T."/>
            <person name="Zhang Y."/>
            <person name="Lu D."/>
            <person name="Zuo D."/>
            <person name="Du Z."/>
        </authorList>
    </citation>
    <scope>NUCLEOTIDE SEQUENCE</scope>
    <source>
        <strain evidence="4">JR1</strain>
    </source>
</reference>
<dbReference type="Pfam" id="PF03602">
    <property type="entry name" value="Cons_hypoth95"/>
    <property type="match status" value="1"/>
</dbReference>